<evidence type="ECO:0000313" key="1">
    <source>
        <dbReference type="EMBL" id="EGR27234.1"/>
    </source>
</evidence>
<evidence type="ECO:0000313" key="2">
    <source>
        <dbReference type="Proteomes" id="UP000008983"/>
    </source>
</evidence>
<dbReference type="InterPro" id="IPR011050">
    <property type="entry name" value="Pectin_lyase_fold/virulence"/>
</dbReference>
<dbReference type="RefSeq" id="XP_004024118.1">
    <property type="nucleotide sequence ID" value="XM_004024069.1"/>
</dbReference>
<keyword evidence="2" id="KW-1185">Reference proteome</keyword>
<sequence>MDNIKILENQFFNTNIIEIIPSQKIPNFQFQFTNISFNKNLFHSISQQVFLSILYTQILVPLHELYFQSFQILNNQYKNSHSDLKILVSQLIRTQKIAQITLKDIIFEDHMTFSLGNFEDASQIDIQDLKCQNSLDYNSQYKLNDSSSSCFDVYNIPIINLDNIVVLQKYGYNTNLVNLVNQIEQKSQISIKNSVFQKISLIQSFSTYHSNPLFISLNQIGNIFLENLVFSDNTLQGILKSQKQSTTCVYISSLLSIIYIKKSKFENMLSSNDNNCLFFEIQELYLEKSLFKNASNLNKNENMLIQGGFMKILSLKISIQSTEFSQSYSKIGSFIYFMSFEKKDVVFQIENSIFQQGFATENGSAFYIDTLSQKLILDINNCIFQDLFLQQLQNSTSIYIRKDIAQIYNIRNIINLKNTKISNIYGIQENQFLDLQNSDIYFYNIIYFFQLSLFLQNQEINYQHALFLNGKSLNLTIQEFLLEKITIIKNQKNLLLFDIQDNNNSNFFQINSIKIQNTIISSSGLLKIDGGSVSFENLHIENVQINKNIRNLQENNLINIQQFTINLIKTQLIIKNSFFLNIQCPKCTGGVFYIQKSSIQIENSDFKFCQSSNGGALFIENPIKKALIFQSTFINNRSEQNGGSLYIIVQKTEQLSLQIQSSNFQQNIAQQGGGAINISFDFPQENLIQTIQIINSQFSSNMAYIGGGILYQKAQGVHQNTLFLNNSALLYGKNYFSQPSRLQLLNKKDIEQGYEGIVSSNSIFFGNWRSGKSIKQLILGLFDDQNEQMILEQNSDQKLQLLKLDQSNITYKNSSYQIEYKGFEIKEIQIVGRINERASISIKNQLIRDQQYEFQLIFQFRKCKKEEQLSIYNNLQECTICPQAQYSFGEPCHVCTHDEIPNCQLEINKEHPCCKSCCKDCPFGAICNYDEPFKVRKGFWRSDKYSSIIIECKELPENCQEGTYANYICFQGHIGAKCDECDLLEEYWDESYTKTGKFSCSQCSKIQNNSTIVILLTLWTMISMTLAIKINQAEYTAIYIKILTNYFQIIGSVASFDLSVPSGIFEFPDSVGQPVKQTMNSLDYLVAQLISLLSCVQIGDKDPSTPSYAYCTTTSPCPQECIDIGYTKSEKTCTITEQTCKSLISCTQACTDFGFSTHTVPQQSTQCMINSCVDIPNKLKCTPVCLQRSFYPNNEGYCSCTTPDYDNNNICQFQVDYKNCFSQKICPQQCIDIGYDFIDQDPKNPCDNNAYKKCLNQNYCATQSFCTDYGFINQNDLCVPPQCNSLELCNQQYCKDNGYIVNNNQCQCPQYYTSQDYKCQFEVSWQNCIVSPPSSTSCPSECIAGGYKQDPSSGSCISPTYDDCFAESVLECTKACQNLSGIPVQSGKCVLPPACQSDTQPCNTLSPYCQIAGFSTQNNTCNCSTGFFPVNSKNQCFEPSWNSCIDLTLNQSCPDLCLNLGYFKSEKPAQNCTITFSECNAKNNCSNKNTACIQYGFTNDPTKNICTIICENTQNACDQNNHACKDQYFITQDKQCLCAYGFYSLNKNECLKIDNKHCFNDQANICPQECLSAGYSGELKTACGLPAIDTCLNNNVCDENVNSFLSACVNVGFYNKSGSCKVEQCVQNDQNNKQACSDACLSIGYQTLIGNCQCVNGQIDAQGKYIKLYWAKAIIFDQDLNIIAQKNCPAKPEELKPYLTADQNRDNTIGAGFILLGEHYDVHRFHPPLIYGRRGDADVGEGISLSIGFSKKANKTVYLIITYELPIISARAVPQQINFYNAHIQMNLIQFNLTYIYM</sequence>
<name>G0R5M6_ICHMU</name>
<dbReference type="OrthoDB" id="10259541at2759"/>
<dbReference type="PANTHER" id="PTHR11319">
    <property type="entry name" value="G PROTEIN-COUPLED RECEPTOR-RELATED"/>
    <property type="match status" value="1"/>
</dbReference>
<dbReference type="Proteomes" id="UP000008983">
    <property type="component" value="Unassembled WGS sequence"/>
</dbReference>
<dbReference type="InParanoid" id="G0R5M6"/>
<dbReference type="EMBL" id="GL984379">
    <property type="protein sequence ID" value="EGR27234.1"/>
    <property type="molecule type" value="Genomic_DNA"/>
</dbReference>
<dbReference type="PANTHER" id="PTHR11319:SF35">
    <property type="entry name" value="OUTER MEMBRANE PROTEIN PMPC-RELATED"/>
    <property type="match status" value="1"/>
</dbReference>
<reference evidence="1 2" key="1">
    <citation type="submission" date="2011-07" db="EMBL/GenBank/DDBJ databases">
        <authorList>
            <person name="Coyne R."/>
            <person name="Brami D."/>
            <person name="Johnson J."/>
            <person name="Hostetler J."/>
            <person name="Hannick L."/>
            <person name="Clark T."/>
            <person name="Cassidy-Hanley D."/>
            <person name="Inman J."/>
        </authorList>
    </citation>
    <scope>NUCLEOTIDE SEQUENCE [LARGE SCALE GENOMIC DNA]</scope>
    <source>
        <strain evidence="1 2">G5</strain>
    </source>
</reference>
<dbReference type="SUPFAM" id="SSF51126">
    <property type="entry name" value="Pectin lyase-like"/>
    <property type="match status" value="1"/>
</dbReference>
<dbReference type="InterPro" id="IPR036140">
    <property type="entry name" value="PFN_sf"/>
</dbReference>
<protein>
    <submittedName>
        <fullName evidence="1">Uncharacterized protein</fullName>
    </submittedName>
</protein>
<proteinExistence type="predicted"/>
<dbReference type="OMA" id="ASNIFIF"/>
<dbReference type="GeneID" id="14903297"/>
<dbReference type="SUPFAM" id="SSF55770">
    <property type="entry name" value="Profilin (actin-binding protein)"/>
    <property type="match status" value="1"/>
</dbReference>
<gene>
    <name evidence="1" type="ORF">IMG5_199750</name>
</gene>
<accession>G0R5M6</accession>
<dbReference type="eggNOG" id="ENOG502S34V">
    <property type="taxonomic scope" value="Eukaryota"/>
</dbReference>
<organism evidence="1 2">
    <name type="scientific">Ichthyophthirius multifiliis</name>
    <name type="common">White spot disease agent</name>
    <name type="synonym">Ich</name>
    <dbReference type="NCBI Taxonomy" id="5932"/>
    <lineage>
        <taxon>Eukaryota</taxon>
        <taxon>Sar</taxon>
        <taxon>Alveolata</taxon>
        <taxon>Ciliophora</taxon>
        <taxon>Intramacronucleata</taxon>
        <taxon>Oligohymenophorea</taxon>
        <taxon>Hymenostomatida</taxon>
        <taxon>Ophryoglenina</taxon>
        <taxon>Ichthyophthirius</taxon>
    </lineage>
</organism>